<keyword evidence="4" id="KW-0131">Cell cycle</keyword>
<evidence type="ECO:0000256" key="5">
    <source>
        <dbReference type="SAM" id="MobiDB-lite"/>
    </source>
</evidence>
<dbReference type="PANTHER" id="PTHR12827">
    <property type="entry name" value="MEIOTIC CHECKPOINT REGULATOR TSG24 FAMILY MEMBER"/>
    <property type="match status" value="1"/>
</dbReference>
<feature type="region of interest" description="Disordered" evidence="5">
    <location>
        <begin position="444"/>
        <end position="465"/>
    </location>
</feature>
<feature type="compositionally biased region" description="Polar residues" evidence="5">
    <location>
        <begin position="486"/>
        <end position="497"/>
    </location>
</feature>
<reference evidence="7" key="2">
    <citation type="journal article" date="2019" name="IMA Fungus">
        <title>Genome sequencing and comparison of five Tilletia species to identify candidate genes for the detection of regulated species infecting wheat.</title>
        <authorList>
            <person name="Nguyen H.D.T."/>
            <person name="Sultana T."/>
            <person name="Kesanakurti P."/>
            <person name="Hambleton S."/>
        </authorList>
    </citation>
    <scope>NUCLEOTIDE SEQUENCE</scope>
    <source>
        <strain evidence="7">DAOMC 238032</strain>
    </source>
</reference>
<evidence type="ECO:0000256" key="1">
    <source>
        <dbReference type="ARBA" id="ARBA00010547"/>
    </source>
</evidence>
<dbReference type="InterPro" id="IPR024990">
    <property type="entry name" value="Apc1"/>
</dbReference>
<comment type="similarity">
    <text evidence="1">Belongs to the APC1 family.</text>
</comment>
<name>A0A177ULJ7_9BASI</name>
<evidence type="ECO:0000313" key="8">
    <source>
        <dbReference type="Proteomes" id="UP000077671"/>
    </source>
</evidence>
<evidence type="ECO:0000259" key="6">
    <source>
        <dbReference type="Pfam" id="PF12859"/>
    </source>
</evidence>
<reference evidence="7" key="1">
    <citation type="submission" date="2016-04" db="EMBL/GenBank/DDBJ databases">
        <authorList>
            <person name="Nguyen H.D."/>
            <person name="Kesanakurti P."/>
            <person name="Cullis J."/>
            <person name="Levesque C.A."/>
            <person name="Hambleton S."/>
        </authorList>
    </citation>
    <scope>NUCLEOTIDE SEQUENCE</scope>
    <source>
        <strain evidence="7">DAOMC 238032</strain>
    </source>
</reference>
<evidence type="ECO:0000313" key="7">
    <source>
        <dbReference type="EMBL" id="KAE8262679.1"/>
    </source>
</evidence>
<dbReference type="GO" id="GO:0005680">
    <property type="term" value="C:anaphase-promoting complex"/>
    <property type="evidence" value="ECO:0007669"/>
    <property type="project" value="InterPro"/>
</dbReference>
<organism evidence="7 8">
    <name type="scientific">Tilletia caries</name>
    <name type="common">wheat bunt fungus</name>
    <dbReference type="NCBI Taxonomy" id="13290"/>
    <lineage>
        <taxon>Eukaryota</taxon>
        <taxon>Fungi</taxon>
        <taxon>Dikarya</taxon>
        <taxon>Basidiomycota</taxon>
        <taxon>Ustilaginomycotina</taxon>
        <taxon>Exobasidiomycetes</taxon>
        <taxon>Tilletiales</taxon>
        <taxon>Tilletiaceae</taxon>
        <taxon>Tilletia</taxon>
    </lineage>
</organism>
<gene>
    <name evidence="7" type="ORF">A4X03_0g2271</name>
</gene>
<evidence type="ECO:0000256" key="3">
    <source>
        <dbReference type="ARBA" id="ARBA00022776"/>
    </source>
</evidence>
<comment type="caution">
    <text evidence="7">The sequence shown here is derived from an EMBL/GenBank/DDBJ whole genome shotgun (WGS) entry which is preliminary data.</text>
</comment>
<dbReference type="InterPro" id="IPR049255">
    <property type="entry name" value="Apc1_N"/>
</dbReference>
<feature type="region of interest" description="Disordered" evidence="5">
    <location>
        <begin position="155"/>
        <end position="212"/>
    </location>
</feature>
<dbReference type="GO" id="GO:0060090">
    <property type="term" value="F:molecular adaptor activity"/>
    <property type="evidence" value="ECO:0007669"/>
    <property type="project" value="TreeGrafter"/>
</dbReference>
<dbReference type="GO" id="GO:0031145">
    <property type="term" value="P:anaphase-promoting complex-dependent catabolic process"/>
    <property type="evidence" value="ECO:0007669"/>
    <property type="project" value="TreeGrafter"/>
</dbReference>
<dbReference type="EMBL" id="LWDD02000213">
    <property type="protein sequence ID" value="KAE8262679.1"/>
    <property type="molecule type" value="Genomic_DNA"/>
</dbReference>
<dbReference type="GO" id="GO:0007091">
    <property type="term" value="P:metaphase/anaphase transition of mitotic cell cycle"/>
    <property type="evidence" value="ECO:0007669"/>
    <property type="project" value="TreeGrafter"/>
</dbReference>
<sequence length="2071" mass="225307">MHSQHRGRSVGNAIAEAHHAARVVSPDHQRQAALEERLGSILTAAGREADGQLNRLRSIFAPSKDKRKTAESDVKGKRVVRDVEDEYEGDEGSRAQEELYWFDSTLIWSRLPSTVIRSFSFTTPIKYACWARFELSNVSLAESAEKPPIGVHAQANSTARRGAATQPAPQARPGGFSLAQNQVRMSDQRIRTRTAQRPSYQSTSQASVDTDQPARSNIQSALCIFLHHTLILYFPVSGDEHLVQLPFRVKAVFPLALGLLVQREAEPEDRRYEAQQQRRILLSGHNGRLLLSGADSRDDDIMQGTEGGDAAGDEPELEPIPPPLAFFLCRPFDEFAGFDRVTQVIESHSSVHSLPLSRKVGLQHAGYLNRPPLRVNEFSSPNFPDLPERIIYVSNIRDGSSLPIIITADYGKRCIRIFQYGISGVSLQSVQSVSALMGFDSQIPTQTQTQSQTQPETQGTATESQYSQVDDAVMTQNTAAVDMQSTTAAMSQPSTIRNLGRGRPPPRRAAIVPASGPGGITIGGRVPSSRRHPSLGAHATSQPGNEPAANQASGRVPSSRRQSSLVAHVPVQPGNEAIANQAIGGSQLEPHDGSYAAATIIQQTEAMAHEPGAPIPLPLRPSPGPAHARMAADRDEDEEEGLEGAGDFARTFGGIALLDEIRVQGLDSEAKAERVHAFVTSSEVRPFKGAPVRDGACFLTTAMVWISIPSSNSLISRVISEIPLHFSDMNSTTQDVGLRARLGFSLRSSEPDSSIAQPAVEASAAYAVRRPQIISSASTAGPGKGLTTTPTCADVVIRVPDGSSHLVLGNPSTGQPTIEIPHSVLPTSPSDAVELRQIPPYFSVQCGLSNRVLDALERTLVGREGPRIRHALLSAKQQVQMATRSNWDLLSDILLGQHPSLDQHATQDSAWTRLSKSKAHLRHQADHAIFRTSKAASAAAATNTAPFNPSQRRSHMAILKVLHLVAQDLLISASRISDELLRISRLVVSLACKLGCLSWAEYWTRIVPATVPNFSARATEGLELQEGADADVPTVSDVLIAALSGQSGKDVEDSLIDFFIGSIHRDGISAHAVCPNVTRLFRIYRTLGAALADSTLEPDGRARAVVDTMVRDGMKRSEIAALPFGYALPLWEAIRLGQAQPDARWSAEALLLVDRSDLVQSREDKAAMALKYTESQLRTLPTTETLDPLSAVLFGADFRLDEVVKMMYTSGVTTIDFPERDEKRTDVEVKDEQSRIYWSVTERIKATTVGKGAFLLMSKPFISTQLWDVPKLCLDLRGEPNALITTWPINKVADFELEWPEFHNGVSAALSIWAEEGQAFESDWIFSHYGAEPSAKHAGFLFGLGLLGRLKSLGRVHAYRYFAPRHGITTIGIVLGLGASFVGTGDPAVRQLMALQIAAFLPDGSAPLNQSMLTQTAAILGMGLTFMGSYHRWTAERLLGQIRVENVQTSDNPMFLRDVYALSSGFALGLVMLGKGRRDAMTDAADRRLISSLVELIEGPQPILFDGETSGFSSKDTSITNIPATIALGLIFLRSNRRDVVSQLLRLPSSVDALEYVRPDTLFARSLVRSLIMWDSVRADSGWMEATLPDYLRTPDVSPPTGEASSSLKISERMRTKLSKFNESMQLAYLNIHAACCLAIGLKWAGSQDLGAAECLLNEYDFLVDVLKQPSTTYFERIRRAALQTAKDLALLSCSLILAGSGHLPLLTRLRLEHGKIETPPSQSVYGSYLSSHLALGFLFLGGGRYTFGTSDGAIACLLIACFPRFPATSSENRMHLQAYRHLWVLAIEPRQVVVAQDVESGVVPSLETVVNLKKDESLKKDERWKIPAGGDVQVEMPKALWRATCLAEGRVKMGDFDLDAGRIAEQVGFLQSLYDLRRTETDAAPLLLSGLGLSWASQGVGKVGSEPLVSGDLVDAMARALRKRAQGVWRDGEVLSARQERGGVQDRRRRTGAEAFARALTGGVVVVDDPRADEAEDARLLNAVFSTSVAPWMWSVLRSFFPRACSLARDQLAAGVDEASAGDVIGRVLEWALEGAKETKIPGSGSKWAVEPYVRDAFVQLALEHAKQSS</sequence>
<accession>A0A177ULJ7</accession>
<feature type="compositionally biased region" description="Polar residues" evidence="5">
    <location>
        <begin position="193"/>
        <end position="212"/>
    </location>
</feature>
<dbReference type="Proteomes" id="UP000077671">
    <property type="component" value="Unassembled WGS sequence"/>
</dbReference>
<keyword evidence="2" id="KW-0132">Cell division</keyword>
<feature type="region of interest" description="Disordered" evidence="5">
    <location>
        <begin position="486"/>
        <end position="564"/>
    </location>
</feature>
<dbReference type="InterPro" id="IPR011989">
    <property type="entry name" value="ARM-like"/>
</dbReference>
<keyword evidence="3" id="KW-0498">Mitosis</keyword>
<protein>
    <recommendedName>
        <fullName evidence="6">Anaphase-promoting complex subunit 1 N-terminal domain-containing protein</fullName>
    </recommendedName>
</protein>
<feature type="region of interest" description="Disordered" evidence="5">
    <location>
        <begin position="292"/>
        <end position="315"/>
    </location>
</feature>
<dbReference type="GO" id="GO:0070979">
    <property type="term" value="P:protein K11-linked ubiquitination"/>
    <property type="evidence" value="ECO:0007669"/>
    <property type="project" value="TreeGrafter"/>
</dbReference>
<evidence type="ECO:0000256" key="4">
    <source>
        <dbReference type="ARBA" id="ARBA00023306"/>
    </source>
</evidence>
<feature type="compositionally biased region" description="Polar residues" evidence="5">
    <location>
        <begin position="539"/>
        <end position="553"/>
    </location>
</feature>
<dbReference type="Pfam" id="PF12859">
    <property type="entry name" value="ANAPC1"/>
    <property type="match status" value="1"/>
</dbReference>
<dbReference type="Gene3D" id="1.25.10.10">
    <property type="entry name" value="Leucine-rich Repeat Variant"/>
    <property type="match status" value="2"/>
</dbReference>
<proteinExistence type="inferred from homology"/>
<feature type="domain" description="Anaphase-promoting complex subunit 1 N-terminal" evidence="6">
    <location>
        <begin position="90"/>
        <end position="269"/>
    </location>
</feature>
<feature type="compositionally biased region" description="Low complexity" evidence="5">
    <location>
        <begin position="445"/>
        <end position="460"/>
    </location>
</feature>
<dbReference type="GO" id="GO:0051301">
    <property type="term" value="P:cell division"/>
    <property type="evidence" value="ECO:0007669"/>
    <property type="project" value="UniProtKB-KW"/>
</dbReference>
<dbReference type="PANTHER" id="PTHR12827:SF3">
    <property type="entry name" value="ANAPHASE-PROMOTING COMPLEX SUBUNIT 1"/>
    <property type="match status" value="1"/>
</dbReference>
<evidence type="ECO:0000256" key="2">
    <source>
        <dbReference type="ARBA" id="ARBA00022618"/>
    </source>
</evidence>